<gene>
    <name evidence="4" type="ORF">GCM10007424_06170</name>
</gene>
<feature type="chain" id="PRO_5046298569" description="Secretion system C-terminal sorting domain-containing protein" evidence="2">
    <location>
        <begin position="19"/>
        <end position="250"/>
    </location>
</feature>
<organism evidence="4 5">
    <name type="scientific">Flavobacterium suaedae</name>
    <dbReference type="NCBI Taxonomy" id="1767027"/>
    <lineage>
        <taxon>Bacteria</taxon>
        <taxon>Pseudomonadati</taxon>
        <taxon>Bacteroidota</taxon>
        <taxon>Flavobacteriia</taxon>
        <taxon>Flavobacteriales</taxon>
        <taxon>Flavobacteriaceae</taxon>
        <taxon>Flavobacterium</taxon>
    </lineage>
</organism>
<evidence type="ECO:0000256" key="2">
    <source>
        <dbReference type="SAM" id="SignalP"/>
    </source>
</evidence>
<dbReference type="Proteomes" id="UP000615760">
    <property type="component" value="Unassembled WGS sequence"/>
</dbReference>
<accession>A0ABQ1JL14</accession>
<comment type="caution">
    <text evidence="4">The sequence shown here is derived from an EMBL/GenBank/DDBJ whole genome shotgun (WGS) entry which is preliminary data.</text>
</comment>
<name>A0ABQ1JL14_9FLAO</name>
<dbReference type="EMBL" id="BMJE01000002">
    <property type="protein sequence ID" value="GGB68974.1"/>
    <property type="molecule type" value="Genomic_DNA"/>
</dbReference>
<dbReference type="InterPro" id="IPR026444">
    <property type="entry name" value="Secre_tail"/>
</dbReference>
<feature type="domain" description="Secretion system C-terminal sorting" evidence="3">
    <location>
        <begin position="193"/>
        <end position="247"/>
    </location>
</feature>
<sequence length="250" mass="26881">MKKFILAAAAMLTFAVQAQTVSVTGKDGVTITDGYTYTTNSLNTDEGEDGYMPIVVTNLTNDDIYVRLRMDSMENAAGNEFFIFFCFGEQCYFSVSEGSSVPSNLEQGKITAGGTNHIDDHFASGYGGDTAGENVVYNMSLVQFTSDGTEVGTLLSFSYVYNPTAGVNDIEGLSNLGINLKNTVVTDALQLDSSIAANVEIFDLNGKKVQAAAIKNGYQTIDLSALTSSIYIAKFTTEDNRTSQVKIVKK</sequence>
<reference evidence="5" key="1">
    <citation type="journal article" date="2019" name="Int. J. Syst. Evol. Microbiol.">
        <title>The Global Catalogue of Microorganisms (GCM) 10K type strain sequencing project: providing services to taxonomists for standard genome sequencing and annotation.</title>
        <authorList>
            <consortium name="The Broad Institute Genomics Platform"/>
            <consortium name="The Broad Institute Genome Sequencing Center for Infectious Disease"/>
            <person name="Wu L."/>
            <person name="Ma J."/>
        </authorList>
    </citation>
    <scope>NUCLEOTIDE SEQUENCE [LARGE SCALE GENOMIC DNA]</scope>
    <source>
        <strain evidence="5">CGMCC 1.15461</strain>
    </source>
</reference>
<dbReference type="NCBIfam" id="TIGR04183">
    <property type="entry name" value="Por_Secre_tail"/>
    <property type="match status" value="1"/>
</dbReference>
<evidence type="ECO:0000259" key="3">
    <source>
        <dbReference type="Pfam" id="PF18962"/>
    </source>
</evidence>
<evidence type="ECO:0000313" key="5">
    <source>
        <dbReference type="Proteomes" id="UP000615760"/>
    </source>
</evidence>
<dbReference type="RefSeq" id="WP_188619785.1">
    <property type="nucleotide sequence ID" value="NZ_BMJE01000002.1"/>
</dbReference>
<evidence type="ECO:0000313" key="4">
    <source>
        <dbReference type="EMBL" id="GGB68974.1"/>
    </source>
</evidence>
<dbReference type="Pfam" id="PF18962">
    <property type="entry name" value="Por_Secre_tail"/>
    <property type="match status" value="1"/>
</dbReference>
<evidence type="ECO:0000256" key="1">
    <source>
        <dbReference type="ARBA" id="ARBA00022729"/>
    </source>
</evidence>
<feature type="signal peptide" evidence="2">
    <location>
        <begin position="1"/>
        <end position="18"/>
    </location>
</feature>
<protein>
    <recommendedName>
        <fullName evidence="3">Secretion system C-terminal sorting domain-containing protein</fullName>
    </recommendedName>
</protein>
<keyword evidence="1 2" id="KW-0732">Signal</keyword>
<keyword evidence="5" id="KW-1185">Reference proteome</keyword>
<proteinExistence type="predicted"/>